<proteinExistence type="predicted"/>
<dbReference type="EMBL" id="RJTH01000002">
    <property type="protein sequence ID" value="RUM26006.1"/>
    <property type="molecule type" value="Genomic_DNA"/>
</dbReference>
<gene>
    <name evidence="1" type="ORF">EFQ99_06845</name>
</gene>
<dbReference type="RefSeq" id="WP_126920076.1">
    <property type="nucleotide sequence ID" value="NZ_ML133687.1"/>
</dbReference>
<evidence type="ECO:0000313" key="1">
    <source>
        <dbReference type="EMBL" id="RUM26006.1"/>
    </source>
</evidence>
<accession>A0A432PPV5</accession>
<dbReference type="OrthoDB" id="8842400at2"/>
<reference evidence="2" key="1">
    <citation type="submission" date="2018-11" db="EMBL/GenBank/DDBJ databases">
        <title>Rhizobium chutanense sp. nov., isolated from root nodules of Phaseolus vulgaris in China.</title>
        <authorList>
            <person name="Huo Y."/>
        </authorList>
    </citation>
    <scope>NUCLEOTIDE SEQUENCE [LARGE SCALE GENOMIC DNA]</scope>
    <source>
        <strain evidence="2">CCBAU 65647</strain>
    </source>
</reference>
<dbReference type="AlphaFoldDB" id="A0A432PPV5"/>
<dbReference type="InterPro" id="IPR029063">
    <property type="entry name" value="SAM-dependent_MTases_sf"/>
</dbReference>
<organism evidence="1 2">
    <name type="scientific">Rhizobium vallis</name>
    <dbReference type="NCBI Taxonomy" id="634290"/>
    <lineage>
        <taxon>Bacteria</taxon>
        <taxon>Pseudomonadati</taxon>
        <taxon>Pseudomonadota</taxon>
        <taxon>Alphaproteobacteria</taxon>
        <taxon>Hyphomicrobiales</taxon>
        <taxon>Rhizobiaceae</taxon>
        <taxon>Rhizobium/Agrobacterium group</taxon>
        <taxon>Rhizobium</taxon>
    </lineage>
</organism>
<sequence length="283" mass="31491">MGMLIYDALVLSRIAQETAEKKSCLTLGVPTLNFSDEHFLHHWSTHPDLKDAAIGKQPFDTAAGFFRNLGFDNISALDISDYEGADIIADLNDPDLPQKIGRQFDVVYDSGTLEHIFDAPSAMRSIAQLVRIGGVVVHATPSNGFLDHGFWQISPDLYRTFYKKAGFEVLTSSLFVFAESPYAMPAEQNLYRTHGRKYITEMAPEAILIFAARKTHDGNLGPISMQEYYSQMHADASAEMAARFFLKFGEMPEPNRTIAKSAGTPKRNDAISTLLSKFGARKR</sequence>
<evidence type="ECO:0000313" key="2">
    <source>
        <dbReference type="Proteomes" id="UP000278823"/>
    </source>
</evidence>
<protein>
    <recommendedName>
        <fullName evidence="3">Methyltransferase domain-containing protein</fullName>
    </recommendedName>
</protein>
<dbReference type="Proteomes" id="UP000278823">
    <property type="component" value="Unassembled WGS sequence"/>
</dbReference>
<dbReference type="SUPFAM" id="SSF53335">
    <property type="entry name" value="S-adenosyl-L-methionine-dependent methyltransferases"/>
    <property type="match status" value="1"/>
</dbReference>
<evidence type="ECO:0008006" key="3">
    <source>
        <dbReference type="Google" id="ProtNLM"/>
    </source>
</evidence>
<keyword evidence="2" id="KW-1185">Reference proteome</keyword>
<name>A0A432PPV5_9HYPH</name>
<comment type="caution">
    <text evidence="1">The sequence shown here is derived from an EMBL/GenBank/DDBJ whole genome shotgun (WGS) entry which is preliminary data.</text>
</comment>
<dbReference type="Gene3D" id="3.40.50.150">
    <property type="entry name" value="Vaccinia Virus protein VP39"/>
    <property type="match status" value="1"/>
</dbReference>